<dbReference type="Pfam" id="PF00756">
    <property type="entry name" value="Esterase"/>
    <property type="match status" value="1"/>
</dbReference>
<dbReference type="InterPro" id="IPR014186">
    <property type="entry name" value="S-formylglutathione_hydrol"/>
</dbReference>
<keyword evidence="5 6" id="KW-0378">Hydrolase</keyword>
<evidence type="ECO:0000256" key="5">
    <source>
        <dbReference type="ARBA" id="ARBA00022801"/>
    </source>
</evidence>
<protein>
    <recommendedName>
        <fullName evidence="3">S-formylglutathione hydrolase</fullName>
        <ecNumber evidence="2">3.1.2.12</ecNumber>
    </recommendedName>
</protein>
<keyword evidence="4" id="KW-0719">Serine esterase</keyword>
<evidence type="ECO:0000256" key="2">
    <source>
        <dbReference type="ARBA" id="ARBA00012479"/>
    </source>
</evidence>
<dbReference type="EC" id="3.1.2.12" evidence="2"/>
<evidence type="ECO:0000313" key="6">
    <source>
        <dbReference type="EMBL" id="JAU27016.1"/>
    </source>
</evidence>
<dbReference type="EMBL" id="GEVI01005304">
    <property type="protein sequence ID" value="JAU27016.1"/>
    <property type="molecule type" value="Transcribed_RNA"/>
</dbReference>
<name>A0A1J3EA08_NOCCA</name>
<dbReference type="SUPFAM" id="SSF53474">
    <property type="entry name" value="alpha/beta-Hydrolases"/>
    <property type="match status" value="1"/>
</dbReference>
<dbReference type="InterPro" id="IPR029058">
    <property type="entry name" value="AB_hydrolase_fold"/>
</dbReference>
<evidence type="ECO:0000256" key="4">
    <source>
        <dbReference type="ARBA" id="ARBA00022487"/>
    </source>
</evidence>
<comment type="similarity">
    <text evidence="1">Belongs to the esterase D family.</text>
</comment>
<dbReference type="PANTHER" id="PTHR10061">
    <property type="entry name" value="S-FORMYLGLUTATHIONE HYDROLASE"/>
    <property type="match status" value="1"/>
</dbReference>
<dbReference type="GO" id="GO:0046294">
    <property type="term" value="P:formaldehyde catabolic process"/>
    <property type="evidence" value="ECO:0007669"/>
    <property type="project" value="InterPro"/>
</dbReference>
<organism evidence="6">
    <name type="scientific">Noccaea caerulescens</name>
    <name type="common">Alpine penny-cress</name>
    <name type="synonym">Thlaspi caerulescens</name>
    <dbReference type="NCBI Taxonomy" id="107243"/>
    <lineage>
        <taxon>Eukaryota</taxon>
        <taxon>Viridiplantae</taxon>
        <taxon>Streptophyta</taxon>
        <taxon>Embryophyta</taxon>
        <taxon>Tracheophyta</taxon>
        <taxon>Spermatophyta</taxon>
        <taxon>Magnoliopsida</taxon>
        <taxon>eudicotyledons</taxon>
        <taxon>Gunneridae</taxon>
        <taxon>Pentapetalae</taxon>
        <taxon>rosids</taxon>
        <taxon>malvids</taxon>
        <taxon>Brassicales</taxon>
        <taxon>Brassicaceae</taxon>
        <taxon>Coluteocarpeae</taxon>
        <taxon>Noccaea</taxon>
    </lineage>
</organism>
<evidence type="ECO:0000256" key="1">
    <source>
        <dbReference type="ARBA" id="ARBA00005622"/>
    </source>
</evidence>
<dbReference type="GO" id="GO:0018738">
    <property type="term" value="F:S-formylglutathione hydrolase activity"/>
    <property type="evidence" value="ECO:0007669"/>
    <property type="project" value="UniProtKB-EC"/>
</dbReference>
<dbReference type="InterPro" id="IPR000801">
    <property type="entry name" value="Esterase-like"/>
</dbReference>
<dbReference type="Gene3D" id="3.40.50.1820">
    <property type="entry name" value="alpha/beta hydrolase"/>
    <property type="match status" value="1"/>
</dbReference>
<dbReference type="AlphaFoldDB" id="A0A1J3EA08"/>
<evidence type="ECO:0000256" key="3">
    <source>
        <dbReference type="ARBA" id="ARBA00016774"/>
    </source>
</evidence>
<proteinExistence type="inferred from homology"/>
<dbReference type="GO" id="GO:0052689">
    <property type="term" value="F:carboxylic ester hydrolase activity"/>
    <property type="evidence" value="ECO:0007669"/>
    <property type="project" value="UniProtKB-KW"/>
</dbReference>
<sequence>MFTYITKELPDVVSTFFPVDRENKSITGFSMGGHGALISAFKTGAYRSVSAFAPISNPSKNPFWAGKAFNFFLNKPEEEGPAYDATELVRNGNYHKTPLFIDVASNDQFKEKLLI</sequence>
<gene>
    <name evidence="6" type="ORF">GA_TR9205_c0_g1_i1_g.29223</name>
</gene>
<dbReference type="GO" id="GO:0005829">
    <property type="term" value="C:cytosol"/>
    <property type="evidence" value="ECO:0007669"/>
    <property type="project" value="TreeGrafter"/>
</dbReference>
<reference evidence="6" key="1">
    <citation type="submission" date="2016-07" db="EMBL/GenBank/DDBJ databases">
        <title>De novo transcriptome assembly of four accessions of the metal hyperaccumulator plant Noccaea caerulescens.</title>
        <authorList>
            <person name="Blande D."/>
            <person name="Halimaa P."/>
            <person name="Tervahauta A.I."/>
            <person name="Aarts M.G."/>
            <person name="Karenlampi S.O."/>
        </authorList>
    </citation>
    <scope>NUCLEOTIDE SEQUENCE</scope>
</reference>
<dbReference type="PANTHER" id="PTHR10061:SF0">
    <property type="entry name" value="S-FORMYLGLUTATHIONE HYDROLASE"/>
    <property type="match status" value="1"/>
</dbReference>
<accession>A0A1J3EA08</accession>